<dbReference type="PANTHER" id="PTHR30204">
    <property type="entry name" value="REDOX-CYCLING DRUG-SENSING TRANSCRIPTIONAL ACTIVATOR SOXR"/>
    <property type="match status" value="1"/>
</dbReference>
<dbReference type="GO" id="GO:0003700">
    <property type="term" value="F:DNA-binding transcription factor activity"/>
    <property type="evidence" value="ECO:0007669"/>
    <property type="project" value="InterPro"/>
</dbReference>
<proteinExistence type="predicted"/>
<evidence type="ECO:0000313" key="4">
    <source>
        <dbReference type="Proteomes" id="UP000178187"/>
    </source>
</evidence>
<dbReference type="PANTHER" id="PTHR30204:SF58">
    <property type="entry name" value="HTH-TYPE TRANSCRIPTIONAL REGULATOR YFMP"/>
    <property type="match status" value="1"/>
</dbReference>
<dbReference type="InterPro" id="IPR047057">
    <property type="entry name" value="MerR_fam"/>
</dbReference>
<dbReference type="SMART" id="SM00422">
    <property type="entry name" value="HTH_MERR"/>
    <property type="match status" value="1"/>
</dbReference>
<dbReference type="AlphaFoldDB" id="A0A1G1KUC4"/>
<protein>
    <recommendedName>
        <fullName evidence="2">HTH merR-type domain-containing protein</fullName>
    </recommendedName>
</protein>
<evidence type="ECO:0000313" key="3">
    <source>
        <dbReference type="EMBL" id="OGW96392.1"/>
    </source>
</evidence>
<dbReference type="GO" id="GO:0003677">
    <property type="term" value="F:DNA binding"/>
    <property type="evidence" value="ECO:0007669"/>
    <property type="project" value="UniProtKB-KW"/>
</dbReference>
<dbReference type="PROSITE" id="PS50937">
    <property type="entry name" value="HTH_MERR_2"/>
    <property type="match status" value="1"/>
</dbReference>
<dbReference type="SUPFAM" id="SSF46955">
    <property type="entry name" value="Putative DNA-binding domain"/>
    <property type="match status" value="1"/>
</dbReference>
<dbReference type="Gene3D" id="1.10.1660.10">
    <property type="match status" value="1"/>
</dbReference>
<gene>
    <name evidence="3" type="ORF">A3G33_03565</name>
</gene>
<feature type="domain" description="HTH merR-type" evidence="2">
    <location>
        <begin position="18"/>
        <end position="89"/>
    </location>
</feature>
<keyword evidence="1" id="KW-0238">DNA-binding</keyword>
<dbReference type="InterPro" id="IPR009061">
    <property type="entry name" value="DNA-bd_dom_put_sf"/>
</dbReference>
<evidence type="ECO:0000259" key="2">
    <source>
        <dbReference type="PROSITE" id="PS50937"/>
    </source>
</evidence>
<dbReference type="Pfam" id="PF13411">
    <property type="entry name" value="MerR_1"/>
    <property type="match status" value="1"/>
</dbReference>
<dbReference type="Proteomes" id="UP000178187">
    <property type="component" value="Unassembled WGS sequence"/>
</dbReference>
<comment type="caution">
    <text evidence="3">The sequence shown here is derived from an EMBL/GenBank/DDBJ whole genome shotgun (WGS) entry which is preliminary data.</text>
</comment>
<organism evidence="3 4">
    <name type="scientific">Candidatus Danuiimicrobium aquiferis</name>
    <dbReference type="NCBI Taxonomy" id="1801832"/>
    <lineage>
        <taxon>Bacteria</taxon>
        <taxon>Pseudomonadati</taxon>
        <taxon>Candidatus Omnitrophota</taxon>
        <taxon>Candidatus Danuiimicrobium</taxon>
    </lineage>
</organism>
<dbReference type="EMBL" id="MHFR01000051">
    <property type="protein sequence ID" value="OGW96392.1"/>
    <property type="molecule type" value="Genomic_DNA"/>
</dbReference>
<evidence type="ECO:0000256" key="1">
    <source>
        <dbReference type="ARBA" id="ARBA00023125"/>
    </source>
</evidence>
<name>A0A1G1KUC4_9BACT</name>
<sequence length="95" mass="10859">MTQNLQQMLDIVHSGALYYSISSTAKLVGVSSRQLYYWEQLGIVKPIYEQFGSYEYRRFSQSDINVLLRIKQLLNEGYTLCAAALKVKGSKEDSI</sequence>
<accession>A0A1G1KUC4</accession>
<reference evidence="3 4" key="1">
    <citation type="journal article" date="2016" name="Nat. Commun.">
        <title>Thousands of microbial genomes shed light on interconnected biogeochemical processes in an aquifer system.</title>
        <authorList>
            <person name="Anantharaman K."/>
            <person name="Brown C.T."/>
            <person name="Hug L.A."/>
            <person name="Sharon I."/>
            <person name="Castelle C.J."/>
            <person name="Probst A.J."/>
            <person name="Thomas B.C."/>
            <person name="Singh A."/>
            <person name="Wilkins M.J."/>
            <person name="Karaoz U."/>
            <person name="Brodie E.L."/>
            <person name="Williams K.H."/>
            <person name="Hubbard S.S."/>
            <person name="Banfield J.F."/>
        </authorList>
    </citation>
    <scope>NUCLEOTIDE SEQUENCE [LARGE SCALE GENOMIC DNA]</scope>
</reference>
<dbReference type="InterPro" id="IPR000551">
    <property type="entry name" value="MerR-type_HTH_dom"/>
</dbReference>